<dbReference type="Gene3D" id="3.40.50.200">
    <property type="entry name" value="Peptidase S8/S53 domain"/>
    <property type="match status" value="1"/>
</dbReference>
<sequence>MTLTNAGAAHDLGYSGAGYRIGVIDTGINRDHPALAGRVTDNLVYVGPGNDLSVDDVVGHGTTVAQIAAGAPVGAWPGGIAPGAELLSARIIGDEPPEDDGSGDGNEVGGALGLLPIHQDLVARGMRIMNNSWGGLYWTNPSATDPIASEYRSFVHDRDGLVVFSTGNESRANPSDMAALPSQPGPGGTRPAADLERGWLAVAALDTANPTQLAHYSNACGTAMNYCLVAPGTVMFTGHDDTSAADATYWYGSGTSFAAPQVSGAAALVWEAFPYFDNDLVRQTLLGTATDLGAPGPDTVFGYGLLNAGKAVRGPARFDWGDVVVNLGGHQGSTWQNSIGGAGGLIVDGNGQPGNLMLEGENTYSGTTRVRGNAVLGINSSLSSPIHVEPTGAVQVFQGTLQGEILNQGSLSIGNSGDRAGVAFASDIRNEGFFMVGPYPSATFEGDYVQTERGVLSIYLGSDPLHFQGHALLDGTLDVNGVVTGYVARSNTEVLIADGGVSGTFSMMSWNPSLVLVATFGYGTDRVWLDVERADMAATAGGLAGMTASSLDSAARLETAFRRIDSQLLGAGADQMRTDDNLVRAAGQIQQVQTAAAFEATLDSLSGKAHAAASAMTFESIDLNRRTLASRFGELVDRPAISGAWTQALGGAGSASFGGGGYQLDGWMLGNDYRLGTSGVAGFAFGQTRADSTVSGGPERGRDRQAQGQVYGGWLHGNGYAMGQVGFGRYDRRIDRQLLLGNGQSAVQADYTGEFVSTSLEAGYRFSRGASSLTPYAGAEHARIESDGFHEQGASGFGLRTGAIASSRTQAIAGMRAAHAWRGLDLRGYAEWQHTLSADGLQIDASFVGVDA</sequence>
<dbReference type="InterPro" id="IPR050131">
    <property type="entry name" value="Peptidase_S8_subtilisin-like"/>
</dbReference>
<evidence type="ECO:0000313" key="9">
    <source>
        <dbReference type="EMBL" id="NZA25622.1"/>
    </source>
</evidence>
<evidence type="ECO:0000256" key="7">
    <source>
        <dbReference type="SAM" id="MobiDB-lite"/>
    </source>
</evidence>
<dbReference type="InterPro" id="IPR005546">
    <property type="entry name" value="Autotransporte_beta"/>
</dbReference>
<dbReference type="PROSITE" id="PS00138">
    <property type="entry name" value="SUBTILASE_SER"/>
    <property type="match status" value="1"/>
</dbReference>
<evidence type="ECO:0000313" key="10">
    <source>
        <dbReference type="Proteomes" id="UP000578091"/>
    </source>
</evidence>
<evidence type="ECO:0000256" key="3">
    <source>
        <dbReference type="ARBA" id="ARBA00022729"/>
    </source>
</evidence>
<evidence type="ECO:0000256" key="5">
    <source>
        <dbReference type="ARBA" id="ARBA00022825"/>
    </source>
</evidence>
<organism evidence="9 10">
    <name type="scientific">Luteimonas salinisoli</name>
    <dbReference type="NCBI Taxonomy" id="2752307"/>
    <lineage>
        <taxon>Bacteria</taxon>
        <taxon>Pseudomonadati</taxon>
        <taxon>Pseudomonadota</taxon>
        <taxon>Gammaproteobacteria</taxon>
        <taxon>Lysobacterales</taxon>
        <taxon>Lysobacteraceae</taxon>
        <taxon>Luteimonas</taxon>
    </lineage>
</organism>
<name>A0A853JA20_9GAMM</name>
<dbReference type="GO" id="GO:0006508">
    <property type="term" value="P:proteolysis"/>
    <property type="evidence" value="ECO:0007669"/>
    <property type="project" value="UniProtKB-KW"/>
</dbReference>
<feature type="active site" description="Charge relay system" evidence="6">
    <location>
        <position position="60"/>
    </location>
</feature>
<keyword evidence="5 6" id="KW-0720">Serine protease</keyword>
<protein>
    <submittedName>
        <fullName evidence="9">S8 family serine peptidase</fullName>
    </submittedName>
</protein>
<feature type="non-terminal residue" evidence="9">
    <location>
        <position position="852"/>
    </location>
</feature>
<dbReference type="Pfam" id="PF00082">
    <property type="entry name" value="Peptidase_S8"/>
    <property type="match status" value="1"/>
</dbReference>
<evidence type="ECO:0000256" key="6">
    <source>
        <dbReference type="PROSITE-ProRule" id="PRU01240"/>
    </source>
</evidence>
<dbReference type="SUPFAM" id="SSF52743">
    <property type="entry name" value="Subtilisin-like"/>
    <property type="match status" value="1"/>
</dbReference>
<dbReference type="PROSITE" id="PS51208">
    <property type="entry name" value="AUTOTRANSPORTER"/>
    <property type="match status" value="1"/>
</dbReference>
<dbReference type="SUPFAM" id="SSF103515">
    <property type="entry name" value="Autotransporter"/>
    <property type="match status" value="1"/>
</dbReference>
<evidence type="ECO:0000256" key="4">
    <source>
        <dbReference type="ARBA" id="ARBA00022801"/>
    </source>
</evidence>
<dbReference type="InterPro" id="IPR015500">
    <property type="entry name" value="Peptidase_S8_subtilisin-rel"/>
</dbReference>
<dbReference type="Proteomes" id="UP000578091">
    <property type="component" value="Unassembled WGS sequence"/>
</dbReference>
<dbReference type="PANTHER" id="PTHR43806">
    <property type="entry name" value="PEPTIDASE S8"/>
    <property type="match status" value="1"/>
</dbReference>
<dbReference type="InterPro" id="IPR000209">
    <property type="entry name" value="Peptidase_S8/S53_dom"/>
</dbReference>
<evidence type="ECO:0000259" key="8">
    <source>
        <dbReference type="PROSITE" id="PS51208"/>
    </source>
</evidence>
<dbReference type="InterPro" id="IPR036709">
    <property type="entry name" value="Autotransporte_beta_dom_sf"/>
</dbReference>
<dbReference type="PANTHER" id="PTHR43806:SF11">
    <property type="entry name" value="CEREVISIN-RELATED"/>
    <property type="match status" value="1"/>
</dbReference>
<dbReference type="PRINTS" id="PR00723">
    <property type="entry name" value="SUBTILISIN"/>
</dbReference>
<evidence type="ECO:0000256" key="1">
    <source>
        <dbReference type="ARBA" id="ARBA00011073"/>
    </source>
</evidence>
<dbReference type="InterPro" id="IPR023827">
    <property type="entry name" value="Peptidase_S8_Asp-AS"/>
</dbReference>
<feature type="domain" description="Autotransporter" evidence="8">
    <location>
        <begin position="637"/>
        <end position="852"/>
    </location>
</feature>
<keyword evidence="2 6" id="KW-0645">Protease</keyword>
<dbReference type="Pfam" id="PF03797">
    <property type="entry name" value="Autotransporter"/>
    <property type="match status" value="1"/>
</dbReference>
<accession>A0A853JA20</accession>
<comment type="similarity">
    <text evidence="1 6">Belongs to the peptidase S8 family.</text>
</comment>
<dbReference type="PROSITE" id="PS51892">
    <property type="entry name" value="SUBTILASE"/>
    <property type="match status" value="1"/>
</dbReference>
<dbReference type="InterPro" id="IPR023828">
    <property type="entry name" value="Peptidase_S8_Ser-AS"/>
</dbReference>
<proteinExistence type="inferred from homology"/>
<reference evidence="9 10" key="1">
    <citation type="submission" date="2020-07" db="EMBL/GenBank/DDBJ databases">
        <title>Luteimonas sp. SJ-92.</title>
        <authorList>
            <person name="Huang X.-X."/>
            <person name="Xu L."/>
            <person name="Sun J.-Q."/>
        </authorList>
    </citation>
    <scope>NUCLEOTIDE SEQUENCE [LARGE SCALE GENOMIC DNA]</scope>
    <source>
        <strain evidence="9 10">SJ-92</strain>
    </source>
</reference>
<dbReference type="InterPro" id="IPR036852">
    <property type="entry name" value="Peptidase_S8/S53_dom_sf"/>
</dbReference>
<dbReference type="GO" id="GO:0004252">
    <property type="term" value="F:serine-type endopeptidase activity"/>
    <property type="evidence" value="ECO:0007669"/>
    <property type="project" value="UniProtKB-UniRule"/>
</dbReference>
<keyword evidence="4 6" id="KW-0378">Hydrolase</keyword>
<gene>
    <name evidence="9" type="ORF">H0E84_04445</name>
</gene>
<evidence type="ECO:0000256" key="2">
    <source>
        <dbReference type="ARBA" id="ARBA00022670"/>
    </source>
</evidence>
<dbReference type="PROSITE" id="PS00136">
    <property type="entry name" value="SUBTILASE_ASP"/>
    <property type="match status" value="1"/>
</dbReference>
<keyword evidence="10" id="KW-1185">Reference proteome</keyword>
<feature type="active site" description="Charge relay system" evidence="6">
    <location>
        <position position="256"/>
    </location>
</feature>
<feature type="active site" description="Charge relay system" evidence="6">
    <location>
        <position position="25"/>
    </location>
</feature>
<dbReference type="Gene3D" id="2.40.128.130">
    <property type="entry name" value="Autotransporter beta-domain"/>
    <property type="match status" value="1"/>
</dbReference>
<dbReference type="EMBL" id="JACCKA010000029">
    <property type="protein sequence ID" value="NZA25622.1"/>
    <property type="molecule type" value="Genomic_DNA"/>
</dbReference>
<feature type="region of interest" description="Disordered" evidence="7">
    <location>
        <begin position="168"/>
        <end position="191"/>
    </location>
</feature>
<keyword evidence="3" id="KW-0732">Signal</keyword>
<dbReference type="AlphaFoldDB" id="A0A853JA20"/>
<dbReference type="SMART" id="SM00869">
    <property type="entry name" value="Autotransporter"/>
    <property type="match status" value="1"/>
</dbReference>
<dbReference type="InterPro" id="IPR034061">
    <property type="entry name" value="Peptidases_S8_Autotransporter"/>
</dbReference>
<dbReference type="CDD" id="cd04848">
    <property type="entry name" value="Peptidases_S8_Autotransporter_serine_protease_like"/>
    <property type="match status" value="1"/>
</dbReference>
<comment type="caution">
    <text evidence="9">The sequence shown here is derived from an EMBL/GenBank/DDBJ whole genome shotgun (WGS) entry which is preliminary data.</text>
</comment>